<comment type="caution">
    <text evidence="12">The sequence shown here is derived from an EMBL/GenBank/DDBJ whole genome shotgun (WGS) entry which is preliminary data.</text>
</comment>
<dbReference type="PANTHER" id="PTHR13099:SF0">
    <property type="entry name" value="NADH DEHYDROGENASE [UBIQUINONE] 1 SUBUNIT C2-RELATED"/>
    <property type="match status" value="1"/>
</dbReference>
<comment type="subcellular location">
    <subcellularLocation>
        <location evidence="1">Mitochondrion inner membrane</location>
        <topology evidence="1">Single-pass membrane protein</topology>
        <orientation evidence="1">Matrix side</orientation>
    </subcellularLocation>
</comment>
<dbReference type="PIRSF" id="PIRSF017834">
    <property type="entry name" value="NADH-UbQ_OxRdtase_b14.5b"/>
    <property type="match status" value="1"/>
</dbReference>
<dbReference type="GO" id="GO:0006120">
    <property type="term" value="P:mitochondrial electron transport, NADH to ubiquinone"/>
    <property type="evidence" value="ECO:0007669"/>
    <property type="project" value="InterPro"/>
</dbReference>
<keyword evidence="10" id="KW-0472">Membrane</keyword>
<comment type="similarity">
    <text evidence="2">Belongs to the complex I NDUFC2 subunit family.</text>
</comment>
<evidence type="ECO:0000313" key="12">
    <source>
        <dbReference type="EMBL" id="TKC46480.1"/>
    </source>
</evidence>
<evidence type="ECO:0000256" key="10">
    <source>
        <dbReference type="ARBA" id="ARBA00023136"/>
    </source>
</evidence>
<accession>A0A4V5P973</accession>
<evidence type="ECO:0008006" key="14">
    <source>
        <dbReference type="Google" id="ProtNLM"/>
    </source>
</evidence>
<keyword evidence="7" id="KW-0249">Electron transport</keyword>
<keyword evidence="6" id="KW-0999">Mitochondrion inner membrane</keyword>
<keyword evidence="8" id="KW-1133">Transmembrane helix</keyword>
<gene>
    <name evidence="12" type="ORF">EI555_004896</name>
</gene>
<evidence type="ECO:0000256" key="9">
    <source>
        <dbReference type="ARBA" id="ARBA00023128"/>
    </source>
</evidence>
<evidence type="ECO:0000256" key="5">
    <source>
        <dbReference type="ARBA" id="ARBA00022692"/>
    </source>
</evidence>
<dbReference type="GO" id="GO:0005743">
    <property type="term" value="C:mitochondrial inner membrane"/>
    <property type="evidence" value="ECO:0007669"/>
    <property type="project" value="UniProtKB-SubCell"/>
</dbReference>
<dbReference type="EMBL" id="RWIC01000265">
    <property type="protein sequence ID" value="TKC46480.1"/>
    <property type="molecule type" value="Genomic_DNA"/>
</dbReference>
<evidence type="ECO:0000256" key="7">
    <source>
        <dbReference type="ARBA" id="ARBA00022982"/>
    </source>
</evidence>
<protein>
    <recommendedName>
        <fullName evidence="14">NADH dehydrogenase [ubiquinone] 1 subunit C2</fullName>
    </recommendedName>
</protein>
<keyword evidence="9" id="KW-0496">Mitochondrion</keyword>
<evidence type="ECO:0000256" key="2">
    <source>
        <dbReference type="ARBA" id="ARBA00008674"/>
    </source>
</evidence>
<feature type="region of interest" description="Disordered" evidence="11">
    <location>
        <begin position="1"/>
        <end position="20"/>
    </location>
</feature>
<dbReference type="AlphaFoldDB" id="A0A4V5P973"/>
<sequence length="134" mass="15273">MEVRGQASSGNGLTMMKGRPGRVPLQLLPNEARSLPPPKLTDPRLFYVGFLGYCSGLIDNAIRRRPVASAGLHRQLLYVTSFIFVGYYLLKRQDCTCALRDHDMFAYVKSHPEDFPEKDKKTYGKILEEFHPVR</sequence>
<name>A0A4V5P973_MONMO</name>
<evidence type="ECO:0000256" key="11">
    <source>
        <dbReference type="SAM" id="MobiDB-lite"/>
    </source>
</evidence>
<feature type="compositionally biased region" description="Polar residues" evidence="11">
    <location>
        <begin position="1"/>
        <end position="12"/>
    </location>
</feature>
<dbReference type="InterPro" id="IPR009423">
    <property type="entry name" value="NDUC2"/>
</dbReference>
<evidence type="ECO:0000256" key="4">
    <source>
        <dbReference type="ARBA" id="ARBA00022660"/>
    </source>
</evidence>
<evidence type="ECO:0000256" key="8">
    <source>
        <dbReference type="ARBA" id="ARBA00022989"/>
    </source>
</evidence>
<proteinExistence type="inferred from homology"/>
<evidence type="ECO:0000256" key="3">
    <source>
        <dbReference type="ARBA" id="ARBA00022448"/>
    </source>
</evidence>
<dbReference type="PANTHER" id="PTHR13099">
    <property type="entry name" value="NADH-UBIQUINONE OXIDOREDUCTASE SUBUNIT B14.5B"/>
    <property type="match status" value="1"/>
</dbReference>
<keyword evidence="5" id="KW-0812">Transmembrane</keyword>
<evidence type="ECO:0000256" key="1">
    <source>
        <dbReference type="ARBA" id="ARBA00004298"/>
    </source>
</evidence>
<organism evidence="12 13">
    <name type="scientific">Monodon monoceros</name>
    <name type="common">Narwhal</name>
    <name type="synonym">Ceratodon monodon</name>
    <dbReference type="NCBI Taxonomy" id="40151"/>
    <lineage>
        <taxon>Eukaryota</taxon>
        <taxon>Metazoa</taxon>
        <taxon>Chordata</taxon>
        <taxon>Craniata</taxon>
        <taxon>Vertebrata</taxon>
        <taxon>Euteleostomi</taxon>
        <taxon>Mammalia</taxon>
        <taxon>Eutheria</taxon>
        <taxon>Laurasiatheria</taxon>
        <taxon>Artiodactyla</taxon>
        <taxon>Whippomorpha</taxon>
        <taxon>Cetacea</taxon>
        <taxon>Odontoceti</taxon>
        <taxon>Monodontidae</taxon>
        <taxon>Monodon</taxon>
    </lineage>
</organism>
<keyword evidence="3" id="KW-0813">Transport</keyword>
<evidence type="ECO:0000313" key="13">
    <source>
        <dbReference type="Proteomes" id="UP000308365"/>
    </source>
</evidence>
<dbReference type="Pfam" id="PF06374">
    <property type="entry name" value="NDUF_C2"/>
    <property type="match status" value="1"/>
</dbReference>
<keyword evidence="4" id="KW-0679">Respiratory chain</keyword>
<evidence type="ECO:0000256" key="6">
    <source>
        <dbReference type="ARBA" id="ARBA00022792"/>
    </source>
</evidence>
<dbReference type="Proteomes" id="UP000308365">
    <property type="component" value="Unassembled WGS sequence"/>
</dbReference>
<reference evidence="13" key="1">
    <citation type="journal article" date="2019" name="IScience">
        <title>Narwhal Genome Reveals Long-Term Low Genetic Diversity despite Current Large Abundance Size.</title>
        <authorList>
            <person name="Westbury M.V."/>
            <person name="Petersen B."/>
            <person name="Garde E."/>
            <person name="Heide-Jorgensen M.P."/>
            <person name="Lorenzen E.D."/>
        </authorList>
    </citation>
    <scope>NUCLEOTIDE SEQUENCE [LARGE SCALE GENOMIC DNA]</scope>
</reference>